<proteinExistence type="predicted"/>
<dbReference type="RefSeq" id="WP_203382987.1">
    <property type="nucleotide sequence ID" value="NZ_JAENHP010000027.1"/>
</dbReference>
<dbReference type="Gene3D" id="1.10.101.10">
    <property type="entry name" value="PGBD-like superfamily/PGBD"/>
    <property type="match status" value="1"/>
</dbReference>
<dbReference type="InterPro" id="IPR036366">
    <property type="entry name" value="PGBDSf"/>
</dbReference>
<dbReference type="SUPFAM" id="SSF47090">
    <property type="entry name" value="PGBD-like"/>
    <property type="match status" value="1"/>
</dbReference>
<comment type="caution">
    <text evidence="2">The sequence shown here is derived from an EMBL/GenBank/DDBJ whole genome shotgun (WGS) entry which is preliminary data.</text>
</comment>
<organism evidence="2 3">
    <name type="scientific">Paractinoplanes ovalisporus</name>
    <dbReference type="NCBI Taxonomy" id="2810368"/>
    <lineage>
        <taxon>Bacteria</taxon>
        <taxon>Bacillati</taxon>
        <taxon>Actinomycetota</taxon>
        <taxon>Actinomycetes</taxon>
        <taxon>Micromonosporales</taxon>
        <taxon>Micromonosporaceae</taxon>
        <taxon>Paractinoplanes</taxon>
    </lineage>
</organism>
<evidence type="ECO:0000313" key="3">
    <source>
        <dbReference type="Proteomes" id="UP000632138"/>
    </source>
</evidence>
<dbReference type="InterPro" id="IPR002477">
    <property type="entry name" value="Peptidoglycan-bd-like"/>
</dbReference>
<evidence type="ECO:0000259" key="1">
    <source>
        <dbReference type="Pfam" id="PF01471"/>
    </source>
</evidence>
<dbReference type="Proteomes" id="UP000632138">
    <property type="component" value="Unassembled WGS sequence"/>
</dbReference>
<protein>
    <submittedName>
        <fullName evidence="2">Peptidoglycan-binding protein</fullName>
    </submittedName>
</protein>
<accession>A0ABS2ARY9</accession>
<keyword evidence="3" id="KW-1185">Reference proteome</keyword>
<reference evidence="2 3" key="1">
    <citation type="submission" date="2021-01" db="EMBL/GenBank/DDBJ databases">
        <title>Actinoplanes sp. nov. LDG1-06 isolated from lichen.</title>
        <authorList>
            <person name="Saeng-In P."/>
            <person name="Phongsopitanun W."/>
            <person name="Kanchanasin P."/>
            <person name="Yuki M."/>
            <person name="Kudo T."/>
            <person name="Ohkuma M."/>
            <person name="Tanasupawat S."/>
        </authorList>
    </citation>
    <scope>NUCLEOTIDE SEQUENCE [LARGE SCALE GENOMIC DNA]</scope>
    <source>
        <strain evidence="2 3">LDG1-06</strain>
    </source>
</reference>
<dbReference type="EMBL" id="JAENHP010000027">
    <property type="protein sequence ID" value="MBM2622632.1"/>
    <property type="molecule type" value="Genomic_DNA"/>
</dbReference>
<sequence length="92" mass="9693">MSARGLLSVVGTAVGGVIGLATPPPPDPDCVRELLAEIGMPAGETAEELTETVRTFQARAGLLTDGVAGPRTVHFLSRYVMDRRAYRLDLAA</sequence>
<evidence type="ECO:0000313" key="2">
    <source>
        <dbReference type="EMBL" id="MBM2622632.1"/>
    </source>
</evidence>
<feature type="domain" description="Peptidoglycan binding-like" evidence="1">
    <location>
        <begin position="39"/>
        <end position="74"/>
    </location>
</feature>
<dbReference type="Pfam" id="PF01471">
    <property type="entry name" value="PG_binding_1"/>
    <property type="match status" value="1"/>
</dbReference>
<gene>
    <name evidence="2" type="ORF">JIG36_44740</name>
</gene>
<name>A0ABS2ARY9_9ACTN</name>
<dbReference type="InterPro" id="IPR036365">
    <property type="entry name" value="PGBD-like_sf"/>
</dbReference>